<dbReference type="PANTHER" id="PTHR11012:SF30">
    <property type="entry name" value="PROTEIN KINASE-LIKE DOMAIN-CONTAINING"/>
    <property type="match status" value="1"/>
</dbReference>
<dbReference type="GO" id="GO:0016740">
    <property type="term" value="F:transferase activity"/>
    <property type="evidence" value="ECO:0007669"/>
    <property type="project" value="UniProtKB-KW"/>
</dbReference>
<dbReference type="PANTHER" id="PTHR11012">
    <property type="entry name" value="PROTEIN KINASE-LIKE DOMAIN-CONTAINING"/>
    <property type="match status" value="1"/>
</dbReference>
<feature type="domain" description="CHK kinase-like" evidence="1">
    <location>
        <begin position="112"/>
        <end position="269"/>
    </location>
</feature>
<dbReference type="SUPFAM" id="SSF56112">
    <property type="entry name" value="Protein kinase-like (PK-like)"/>
    <property type="match status" value="1"/>
</dbReference>
<protein>
    <submittedName>
        <fullName evidence="2">Phosphotransferase enzyme family protein</fullName>
    </submittedName>
</protein>
<gene>
    <name evidence="2" type="ORF">MBHS_04337</name>
</gene>
<dbReference type="Gene3D" id="3.90.1200.10">
    <property type="match status" value="1"/>
</dbReference>
<sequence>MSNPIEKLIQQTTRAKDVEFDYALQSLWSGYGSIDRYQLTGSQYPSVIVKHVRLPDKKNHPRGWNTDLSHQRKLKSYQVETHWYEHYARHCDNNCRIPQVLNIKHHGNEIVMIMEDLDASGFPLRKQSIGLAEMKLCLRWLAFFHARFMQQKPKGLWSIGTYWHLDTRPDELKAMPDNDLKRHAAKIDQLLNATPYKTLVHGDAKLANFCFSSSGEAVAAVDFQYVGGGNGMKDVAYFISSCLDENECEAYEASLLDIYFDFLKQALQQYQPAIDAAQVEESWRAAYPLAWTDFFRFLQGWSPGHWKIHRYSSQIAKQVIQSLC</sequence>
<evidence type="ECO:0000259" key="1">
    <source>
        <dbReference type="SMART" id="SM00587"/>
    </source>
</evidence>
<dbReference type="InterPro" id="IPR015897">
    <property type="entry name" value="CHK_kinase-like"/>
</dbReference>
<name>A0A1H6FHC8_9GAMM</name>
<dbReference type="SMART" id="SM00587">
    <property type="entry name" value="CHK"/>
    <property type="match status" value="1"/>
</dbReference>
<evidence type="ECO:0000313" key="3">
    <source>
        <dbReference type="Proteomes" id="UP000236724"/>
    </source>
</evidence>
<dbReference type="RefSeq" id="WP_103921987.1">
    <property type="nucleotide sequence ID" value="NZ_FMSV02000549.1"/>
</dbReference>
<dbReference type="Pfam" id="PF02958">
    <property type="entry name" value="EcKL"/>
    <property type="match status" value="2"/>
</dbReference>
<dbReference type="Proteomes" id="UP000236724">
    <property type="component" value="Unassembled WGS sequence"/>
</dbReference>
<keyword evidence="2" id="KW-0808">Transferase</keyword>
<dbReference type="InterPro" id="IPR004119">
    <property type="entry name" value="EcKL"/>
</dbReference>
<evidence type="ECO:0000313" key="2">
    <source>
        <dbReference type="EMBL" id="SEH08445.1"/>
    </source>
</evidence>
<organism evidence="2 3">
    <name type="scientific">Candidatus Venteria ishoeyi</name>
    <dbReference type="NCBI Taxonomy" id="1899563"/>
    <lineage>
        <taxon>Bacteria</taxon>
        <taxon>Pseudomonadati</taxon>
        <taxon>Pseudomonadota</taxon>
        <taxon>Gammaproteobacteria</taxon>
        <taxon>Thiotrichales</taxon>
        <taxon>Thiotrichaceae</taxon>
        <taxon>Venteria</taxon>
    </lineage>
</organism>
<dbReference type="EMBL" id="FMSV02000549">
    <property type="protein sequence ID" value="SEH08445.1"/>
    <property type="molecule type" value="Genomic_DNA"/>
</dbReference>
<keyword evidence="3" id="KW-1185">Reference proteome</keyword>
<accession>A0A1H6FHC8</accession>
<dbReference type="AlphaFoldDB" id="A0A1H6FHC8"/>
<proteinExistence type="predicted"/>
<dbReference type="OrthoDB" id="9769860at2"/>
<dbReference type="InterPro" id="IPR011009">
    <property type="entry name" value="Kinase-like_dom_sf"/>
</dbReference>
<reference evidence="2 3" key="1">
    <citation type="submission" date="2016-10" db="EMBL/GenBank/DDBJ databases">
        <authorList>
            <person name="de Groot N.N."/>
        </authorList>
    </citation>
    <scope>NUCLEOTIDE SEQUENCE [LARGE SCALE GENOMIC DNA]</scope>
    <source>
        <strain evidence="2">MBHS1</strain>
    </source>
</reference>